<protein>
    <submittedName>
        <fullName evidence="1">Uncharacterized protein</fullName>
    </submittedName>
</protein>
<dbReference type="RefSeq" id="WP_074256427.1">
    <property type="nucleotide sequence ID" value="NZ_FSRL01000001.1"/>
</dbReference>
<proteinExistence type="predicted"/>
<dbReference type="InterPro" id="IPR046674">
    <property type="entry name" value="DUF6544"/>
</dbReference>
<dbReference type="STRING" id="1217970.SAMN05444002_2403"/>
<dbReference type="OrthoDB" id="3671061at2"/>
<dbReference type="Proteomes" id="UP000184932">
    <property type="component" value="Unassembled WGS sequence"/>
</dbReference>
<accession>A0A1N6GDR4</accession>
<dbReference type="AlphaFoldDB" id="A0A1N6GDR4"/>
<dbReference type="Pfam" id="PF20181">
    <property type="entry name" value="DUF6544"/>
    <property type="match status" value="1"/>
</dbReference>
<sequence length="257" mass="27721">MVWIGILAVCLVVALALWAAGEAMVLRRRVETREGAGPAVALPQEVRALAARMGARGAGRLARFRQVAEMEMAPGAGWQALRARQWVALRATGFVWLARVRGLGPFCAFSVIDAYAGGRGRLVARLAGLVPVARAGGPEIDRSEAMRYLAELPWAPDAILANGAIGWQVLADGRLRASLGEVAVVFRLEGGEIVEMEAEGRPSLEGGTLVLRDWRGVFSEHGEIGGRRLPLRGEVGYLREGVWVPYFRGRIVGYEVG</sequence>
<gene>
    <name evidence="1" type="ORF">SAMN05444002_2403</name>
</gene>
<dbReference type="EMBL" id="FSRL01000001">
    <property type="protein sequence ID" value="SIO05670.1"/>
    <property type="molecule type" value="Genomic_DNA"/>
</dbReference>
<evidence type="ECO:0000313" key="2">
    <source>
        <dbReference type="Proteomes" id="UP000184932"/>
    </source>
</evidence>
<name>A0A1N6GDR4_9RHOB</name>
<organism evidence="1 2">
    <name type="scientific">Vannielia litorea</name>
    <dbReference type="NCBI Taxonomy" id="1217970"/>
    <lineage>
        <taxon>Bacteria</taxon>
        <taxon>Pseudomonadati</taxon>
        <taxon>Pseudomonadota</taxon>
        <taxon>Alphaproteobacteria</taxon>
        <taxon>Rhodobacterales</taxon>
        <taxon>Paracoccaceae</taxon>
        <taxon>Vannielia</taxon>
    </lineage>
</organism>
<keyword evidence="2" id="KW-1185">Reference proteome</keyword>
<evidence type="ECO:0000313" key="1">
    <source>
        <dbReference type="EMBL" id="SIO05670.1"/>
    </source>
</evidence>
<reference evidence="2" key="1">
    <citation type="submission" date="2016-11" db="EMBL/GenBank/DDBJ databases">
        <authorList>
            <person name="Varghese N."/>
            <person name="Submissions S."/>
        </authorList>
    </citation>
    <scope>NUCLEOTIDE SEQUENCE [LARGE SCALE GENOMIC DNA]</scope>
    <source>
        <strain evidence="2">DSM 29440</strain>
    </source>
</reference>